<comment type="caution">
    <text evidence="1">The sequence shown here is derived from an EMBL/GenBank/DDBJ whole genome shotgun (WGS) entry which is preliminary data.</text>
</comment>
<proteinExistence type="predicted"/>
<sequence length="72" mass="8057">MVCYAAQHNQLKPDRGNSGAILSCVTTLVGSFIGREIMGNNKFYHLPEYIKKQSDKKIGDKNPNWKGGHSYT</sequence>
<protein>
    <submittedName>
        <fullName evidence="1">Uncharacterized protein</fullName>
    </submittedName>
</protein>
<accession>A0A0F8XB69</accession>
<dbReference type="AlphaFoldDB" id="A0A0F8XB69"/>
<gene>
    <name evidence="1" type="ORF">LCGC14_2967900</name>
</gene>
<reference evidence="1" key="1">
    <citation type="journal article" date="2015" name="Nature">
        <title>Complex archaea that bridge the gap between prokaryotes and eukaryotes.</title>
        <authorList>
            <person name="Spang A."/>
            <person name="Saw J.H."/>
            <person name="Jorgensen S.L."/>
            <person name="Zaremba-Niedzwiedzka K."/>
            <person name="Martijn J."/>
            <person name="Lind A.E."/>
            <person name="van Eijk R."/>
            <person name="Schleper C."/>
            <person name="Guy L."/>
            <person name="Ettema T.J."/>
        </authorList>
    </citation>
    <scope>NUCLEOTIDE SEQUENCE</scope>
</reference>
<organism evidence="1">
    <name type="scientific">marine sediment metagenome</name>
    <dbReference type="NCBI Taxonomy" id="412755"/>
    <lineage>
        <taxon>unclassified sequences</taxon>
        <taxon>metagenomes</taxon>
        <taxon>ecological metagenomes</taxon>
    </lineage>
</organism>
<evidence type="ECO:0000313" key="1">
    <source>
        <dbReference type="EMBL" id="KKK66058.1"/>
    </source>
</evidence>
<feature type="non-terminal residue" evidence="1">
    <location>
        <position position="72"/>
    </location>
</feature>
<name>A0A0F8XB69_9ZZZZ</name>
<dbReference type="EMBL" id="LAZR01060262">
    <property type="protein sequence ID" value="KKK66058.1"/>
    <property type="molecule type" value="Genomic_DNA"/>
</dbReference>